<dbReference type="EMBL" id="AZEC01000004">
    <property type="protein sequence ID" value="KRL13396.1"/>
    <property type="molecule type" value="Genomic_DNA"/>
</dbReference>
<dbReference type="PATRIC" id="fig|1423792.3.peg.2267"/>
<name>A0A0R1N515_9LACO</name>
<evidence type="ECO:0000313" key="2">
    <source>
        <dbReference type="EMBL" id="KRL13396.1"/>
    </source>
</evidence>
<dbReference type="InterPro" id="IPR007737">
    <property type="entry name" value="Mga_HTH"/>
</dbReference>
<reference evidence="2 3" key="1">
    <citation type="journal article" date="2015" name="Genome Announc.">
        <title>Expanding the biotechnology potential of lactobacilli through comparative genomics of 213 strains and associated genera.</title>
        <authorList>
            <person name="Sun Z."/>
            <person name="Harris H.M."/>
            <person name="McCann A."/>
            <person name="Guo C."/>
            <person name="Argimon S."/>
            <person name="Zhang W."/>
            <person name="Yang X."/>
            <person name="Jeffery I.B."/>
            <person name="Cooney J.C."/>
            <person name="Kagawa T.F."/>
            <person name="Liu W."/>
            <person name="Song Y."/>
            <person name="Salvetti E."/>
            <person name="Wrobel A."/>
            <person name="Rasinkangas P."/>
            <person name="Parkhill J."/>
            <person name="Rea M.C."/>
            <person name="O'Sullivan O."/>
            <person name="Ritari J."/>
            <person name="Douillard F.P."/>
            <person name="Paul Ross R."/>
            <person name="Yang R."/>
            <person name="Briner A.E."/>
            <person name="Felis G.E."/>
            <person name="de Vos W.M."/>
            <person name="Barrangou R."/>
            <person name="Klaenhammer T.R."/>
            <person name="Caufield P.W."/>
            <person name="Cui Y."/>
            <person name="Zhang H."/>
            <person name="O'Toole P.W."/>
        </authorList>
    </citation>
    <scope>NUCLEOTIDE SEQUENCE [LARGE SCALE GENOMIC DNA]</scope>
    <source>
        <strain evidence="2 3">DSM 12744</strain>
    </source>
</reference>
<comment type="caution">
    <text evidence="2">The sequence shown here is derived from an EMBL/GenBank/DDBJ whole genome shotgun (WGS) entry which is preliminary data.</text>
</comment>
<dbReference type="OrthoDB" id="2188960at2"/>
<accession>A0A0R1N515</accession>
<gene>
    <name evidence="2" type="ORF">FD09_GL002227</name>
</gene>
<dbReference type="RefSeq" id="WP_083487596.1">
    <property type="nucleotide sequence ID" value="NZ_AZEC01000004.1"/>
</dbReference>
<sequence length="398" mass="45873">MQAMGYMLHHPEGTIQTFGKTVFLSPMTVIRRLKPLADYLAAQYGIRINMRQLDFVGSEPLIRYMIYNLLVDIGLCTADEYSDRYPELVPLVDQLAGYLNPYAGPIVIRERLLTVLGVGWERAEQGFAVTDTTIPDLWFDLPEKDILADILAQKQLLHADAELAFAAFAVFSGPVVLSVKDKLYHFVADRLTKESDRLAGLTDELAAALVAEMGSEPCDEQWSVLLVNTYLILMPIFYFQQSLPVLFPLIRTQLVPNNRHYQDLRRCMRVFWEKVARRKDCYWLHRVLDQITNLLTYLFWRAYREQFTQHHLRVSLRMGLSYHLQQPVRSLLAHIPFVDMVPYSPSAPPDLLIVSAPRYVPKNWHRPVYHFGLASCSDDTQQLHELLSQAYTEKNAVD</sequence>
<dbReference type="STRING" id="1423792.FD09_GL002227"/>
<keyword evidence="3" id="KW-1185">Reference proteome</keyword>
<dbReference type="Pfam" id="PF05043">
    <property type="entry name" value="Mga"/>
    <property type="match status" value="1"/>
</dbReference>
<evidence type="ECO:0000259" key="1">
    <source>
        <dbReference type="Pfam" id="PF05043"/>
    </source>
</evidence>
<protein>
    <recommendedName>
        <fullName evidence="1">Mga helix-turn-helix domain-containing protein</fullName>
    </recommendedName>
</protein>
<evidence type="ECO:0000313" key="3">
    <source>
        <dbReference type="Proteomes" id="UP000051330"/>
    </source>
</evidence>
<proteinExistence type="predicted"/>
<dbReference type="AlphaFoldDB" id="A0A0R1N515"/>
<organism evidence="2 3">
    <name type="scientific">Schleiferilactobacillus perolens DSM 12744</name>
    <dbReference type="NCBI Taxonomy" id="1423792"/>
    <lineage>
        <taxon>Bacteria</taxon>
        <taxon>Bacillati</taxon>
        <taxon>Bacillota</taxon>
        <taxon>Bacilli</taxon>
        <taxon>Lactobacillales</taxon>
        <taxon>Lactobacillaceae</taxon>
        <taxon>Schleiferilactobacillus</taxon>
    </lineage>
</organism>
<feature type="domain" description="Mga helix-turn-helix" evidence="1">
    <location>
        <begin position="2"/>
        <end position="69"/>
    </location>
</feature>
<dbReference type="Proteomes" id="UP000051330">
    <property type="component" value="Unassembled WGS sequence"/>
</dbReference>